<dbReference type="AlphaFoldDB" id="A0A173WHQ2"/>
<keyword evidence="6" id="KW-0238">DNA-binding</keyword>
<dbReference type="Gene3D" id="3.40.50.2300">
    <property type="match status" value="1"/>
</dbReference>
<evidence type="ECO:0000313" key="9">
    <source>
        <dbReference type="Proteomes" id="UP000261257"/>
    </source>
</evidence>
<evidence type="ECO:0000313" key="8">
    <source>
        <dbReference type="Proteomes" id="UP000095651"/>
    </source>
</evidence>
<dbReference type="InterPro" id="IPR011006">
    <property type="entry name" value="CheY-like_superfamily"/>
</dbReference>
<dbReference type="RefSeq" id="WP_055652498.1">
    <property type="nucleotide sequence ID" value="NZ_CABIXC010000001.1"/>
</dbReference>
<dbReference type="Pfam" id="PF00072">
    <property type="entry name" value="Response_reg"/>
    <property type="match status" value="1"/>
</dbReference>
<protein>
    <recommendedName>
        <fullName evidence="1">Stage 0 sporulation protein A homolog</fullName>
    </recommendedName>
</protein>
<accession>A0A173WHQ2</accession>
<dbReference type="Pfam" id="PF04397">
    <property type="entry name" value="LytTR"/>
    <property type="match status" value="1"/>
</dbReference>
<dbReference type="InterPro" id="IPR007492">
    <property type="entry name" value="LytTR_DNA-bd_dom"/>
</dbReference>
<proteinExistence type="predicted"/>
<dbReference type="GO" id="GO:0000156">
    <property type="term" value="F:phosphorelay response regulator activity"/>
    <property type="evidence" value="ECO:0007669"/>
    <property type="project" value="InterPro"/>
</dbReference>
<reference evidence="7 9" key="2">
    <citation type="submission" date="2018-08" db="EMBL/GenBank/DDBJ databases">
        <title>A genome reference for cultivated species of the human gut microbiota.</title>
        <authorList>
            <person name="Zou Y."/>
            <person name="Xue W."/>
            <person name="Luo G."/>
        </authorList>
    </citation>
    <scope>NUCLEOTIDE SEQUENCE [LARGE SCALE GENOMIC DNA]</scope>
    <source>
        <strain evidence="7 9">TF05-11AC</strain>
    </source>
</reference>
<organism evidence="6 8">
    <name type="scientific">Hungatella hathewayi</name>
    <dbReference type="NCBI Taxonomy" id="154046"/>
    <lineage>
        <taxon>Bacteria</taxon>
        <taxon>Bacillati</taxon>
        <taxon>Bacillota</taxon>
        <taxon>Clostridia</taxon>
        <taxon>Lachnospirales</taxon>
        <taxon>Lachnospiraceae</taxon>
        <taxon>Hungatella</taxon>
    </lineage>
</organism>
<sequence>MIHIAIVEDEAFYVQQIQNYMERYRQESRREISVTVYSDGEDILDNYKGDYDIILMDIQMRFMDGMTAAKNIRKLDDAVVIMFITNMTQYAVQGYEVDALDYIIKPVEYFAFSQKLEKAVGRIRRRKRFYVTIPVEEGIQKLDVSSIYYIEARGHQAVYRTDSGAYTARAALKDLEGAMEQHGFYRCSKGYLVNMNLVEGISGGDCIIHGEKIPIGRSKKKEFMECLIRYMNMEGN</sequence>
<dbReference type="InterPro" id="IPR001789">
    <property type="entry name" value="Sig_transdc_resp-reg_receiver"/>
</dbReference>
<evidence type="ECO:0000256" key="1">
    <source>
        <dbReference type="ARBA" id="ARBA00018672"/>
    </source>
</evidence>
<dbReference type="SMART" id="SM00850">
    <property type="entry name" value="LytTR"/>
    <property type="match status" value="1"/>
</dbReference>
<evidence type="ECO:0000259" key="5">
    <source>
        <dbReference type="PROSITE" id="PS50930"/>
    </source>
</evidence>
<dbReference type="InterPro" id="IPR046947">
    <property type="entry name" value="LytR-like"/>
</dbReference>
<dbReference type="Gene3D" id="2.40.50.1020">
    <property type="entry name" value="LytTr DNA-binding domain"/>
    <property type="match status" value="1"/>
</dbReference>
<dbReference type="PROSITE" id="PS50110">
    <property type="entry name" value="RESPONSE_REGULATORY"/>
    <property type="match status" value="1"/>
</dbReference>
<reference evidence="6 8" key="1">
    <citation type="submission" date="2015-09" db="EMBL/GenBank/DDBJ databases">
        <authorList>
            <consortium name="Pathogen Informatics"/>
        </authorList>
    </citation>
    <scope>NUCLEOTIDE SEQUENCE [LARGE SCALE GENOMIC DNA]</scope>
    <source>
        <strain evidence="6 8">2789STDY5608850</strain>
    </source>
</reference>
<evidence type="ECO:0000259" key="4">
    <source>
        <dbReference type="PROSITE" id="PS50110"/>
    </source>
</evidence>
<dbReference type="EMBL" id="CYZE01000001">
    <property type="protein sequence ID" value="CUN38007.1"/>
    <property type="molecule type" value="Genomic_DNA"/>
</dbReference>
<dbReference type="PANTHER" id="PTHR37299">
    <property type="entry name" value="TRANSCRIPTIONAL REGULATOR-RELATED"/>
    <property type="match status" value="1"/>
</dbReference>
<evidence type="ECO:0000313" key="7">
    <source>
        <dbReference type="EMBL" id="RGL91767.1"/>
    </source>
</evidence>
<name>A0A173WHQ2_9FIRM</name>
<evidence type="ECO:0000256" key="2">
    <source>
        <dbReference type="ARBA" id="ARBA00024867"/>
    </source>
</evidence>
<dbReference type="PROSITE" id="PS50930">
    <property type="entry name" value="HTH_LYTTR"/>
    <property type="match status" value="1"/>
</dbReference>
<feature type="domain" description="HTH LytTR-type" evidence="5">
    <location>
        <begin position="131"/>
        <end position="229"/>
    </location>
</feature>
<feature type="modified residue" description="4-aspartylphosphate" evidence="3">
    <location>
        <position position="57"/>
    </location>
</feature>
<keyword evidence="3" id="KW-0597">Phosphoprotein</keyword>
<dbReference type="SMART" id="SM00448">
    <property type="entry name" value="REC"/>
    <property type="match status" value="1"/>
</dbReference>
<dbReference type="GO" id="GO:0003677">
    <property type="term" value="F:DNA binding"/>
    <property type="evidence" value="ECO:0007669"/>
    <property type="project" value="UniProtKB-KW"/>
</dbReference>
<gene>
    <name evidence="6" type="primary">lytR_1</name>
    <name evidence="7" type="ORF">DXC39_33185</name>
    <name evidence="6" type="ORF">ERS852407_00001</name>
</gene>
<dbReference type="Proteomes" id="UP000095651">
    <property type="component" value="Unassembled WGS sequence"/>
</dbReference>
<evidence type="ECO:0000256" key="3">
    <source>
        <dbReference type="PROSITE-ProRule" id="PRU00169"/>
    </source>
</evidence>
<dbReference type="SUPFAM" id="SSF52172">
    <property type="entry name" value="CheY-like"/>
    <property type="match status" value="1"/>
</dbReference>
<evidence type="ECO:0000313" key="6">
    <source>
        <dbReference type="EMBL" id="CUN38007.1"/>
    </source>
</evidence>
<dbReference type="EMBL" id="QSSQ01000080">
    <property type="protein sequence ID" value="RGL91767.1"/>
    <property type="molecule type" value="Genomic_DNA"/>
</dbReference>
<dbReference type="PANTHER" id="PTHR37299:SF1">
    <property type="entry name" value="STAGE 0 SPORULATION PROTEIN A HOMOLOG"/>
    <property type="match status" value="1"/>
</dbReference>
<comment type="function">
    <text evidence="2">May play the central regulatory role in sporulation. It may be an element of the effector pathway responsible for the activation of sporulation genes in response to nutritional stress. Spo0A may act in concert with spo0H (a sigma factor) to control the expression of some genes that are critical to the sporulation process.</text>
</comment>
<dbReference type="Proteomes" id="UP000261257">
    <property type="component" value="Unassembled WGS sequence"/>
</dbReference>
<feature type="domain" description="Response regulatory" evidence="4">
    <location>
        <begin position="3"/>
        <end position="120"/>
    </location>
</feature>